<feature type="domain" description="Ribose-phosphate pyrophosphokinase N-terminal" evidence="8">
    <location>
        <begin position="64"/>
        <end position="134"/>
    </location>
</feature>
<dbReference type="EMBL" id="MGEQ01000003">
    <property type="protein sequence ID" value="OGL87098.1"/>
    <property type="molecule type" value="Genomic_DNA"/>
</dbReference>
<dbReference type="GO" id="GO:0004749">
    <property type="term" value="F:ribose phosphate diphosphokinase activity"/>
    <property type="evidence" value="ECO:0007669"/>
    <property type="project" value="UniProtKB-EC"/>
</dbReference>
<evidence type="ECO:0000256" key="7">
    <source>
        <dbReference type="ARBA" id="ARBA00049535"/>
    </source>
</evidence>
<dbReference type="Gene3D" id="3.40.50.2020">
    <property type="match status" value="2"/>
</dbReference>
<comment type="catalytic activity">
    <reaction evidence="7">
        <text>D-ribose 5-phosphate + ATP = 5-phospho-alpha-D-ribose 1-diphosphate + AMP + H(+)</text>
        <dbReference type="Rhea" id="RHEA:15609"/>
        <dbReference type="ChEBI" id="CHEBI:15378"/>
        <dbReference type="ChEBI" id="CHEBI:30616"/>
        <dbReference type="ChEBI" id="CHEBI:58017"/>
        <dbReference type="ChEBI" id="CHEBI:78346"/>
        <dbReference type="ChEBI" id="CHEBI:456215"/>
        <dbReference type="EC" id="2.7.6.1"/>
    </reaction>
</comment>
<evidence type="ECO:0000313" key="9">
    <source>
        <dbReference type="EMBL" id="OGL87098.1"/>
    </source>
</evidence>
<dbReference type="PANTHER" id="PTHR10210:SF32">
    <property type="entry name" value="RIBOSE-PHOSPHATE PYROPHOSPHOKINASE 2"/>
    <property type="match status" value="1"/>
</dbReference>
<dbReference type="PANTHER" id="PTHR10210">
    <property type="entry name" value="RIBOSE-PHOSPHATE DIPHOSPHOKINASE FAMILY MEMBER"/>
    <property type="match status" value="1"/>
</dbReference>
<dbReference type="GO" id="GO:0006164">
    <property type="term" value="P:purine nucleotide biosynthetic process"/>
    <property type="evidence" value="ECO:0007669"/>
    <property type="project" value="TreeGrafter"/>
</dbReference>
<keyword evidence="3" id="KW-0545">Nucleotide biosynthesis</keyword>
<dbReference type="InterPro" id="IPR029057">
    <property type="entry name" value="PRTase-like"/>
</dbReference>
<sequence>MLSPEERRARPHSDNGGLTLIPMPGFEEIAKQLKELIEKKSLRKTADHPEGRITPVDIAIPMFGTYVNGEPQVGLGKKHVGGHDCYVITSGPGTCEMLTRLLFLIGCLKGRRARRITIMTGYFPLGRSDKIIRKTNEFPMPPIFVRALKAVGGSKLDRMVCVDPHCEQISGFGPSGFISPVEMTYQLLSRMIDDALKIQDRICVAFPDGTARKRFKETLRAVRKEHPHISIPVVTVDAEREDDTEKKIEGVTGNILALKDAIVLAPDDETATGGTQINAAELYIKDLGAKEVWAGVTHAVMCGNAAEKFAKPDCAISRLYVTDTIPILNRPSLTPLIESKRLHLISWMEEFALIIFYAHWDDDIYDIRGAH</sequence>
<accession>A0A1F7VAG5</accession>
<keyword evidence="2" id="KW-0808">Transferase</keyword>
<comment type="caution">
    <text evidence="9">The sequence shown here is derived from an EMBL/GenBank/DDBJ whole genome shotgun (WGS) entry which is preliminary data.</text>
</comment>
<dbReference type="GO" id="GO:0016301">
    <property type="term" value="F:kinase activity"/>
    <property type="evidence" value="ECO:0007669"/>
    <property type="project" value="UniProtKB-KW"/>
</dbReference>
<dbReference type="Pfam" id="PF13793">
    <property type="entry name" value="Pribosyltran_N"/>
    <property type="match status" value="1"/>
</dbReference>
<dbReference type="InterPro" id="IPR000836">
    <property type="entry name" value="PRTase_dom"/>
</dbReference>
<proteinExistence type="predicted"/>
<dbReference type="GO" id="GO:0006015">
    <property type="term" value="P:5-phosphoribose 1-diphosphate biosynthetic process"/>
    <property type="evidence" value="ECO:0007669"/>
    <property type="project" value="TreeGrafter"/>
</dbReference>
<evidence type="ECO:0000259" key="8">
    <source>
        <dbReference type="Pfam" id="PF13793"/>
    </source>
</evidence>
<dbReference type="EC" id="2.7.6.1" evidence="1"/>
<dbReference type="SUPFAM" id="SSF53271">
    <property type="entry name" value="PRTase-like"/>
    <property type="match status" value="1"/>
</dbReference>
<evidence type="ECO:0000256" key="3">
    <source>
        <dbReference type="ARBA" id="ARBA00022727"/>
    </source>
</evidence>
<keyword evidence="4" id="KW-0547">Nucleotide-binding</keyword>
<dbReference type="SMART" id="SM01400">
    <property type="entry name" value="Pribosyltran_N"/>
    <property type="match status" value="1"/>
</dbReference>
<dbReference type="GO" id="GO:0005524">
    <property type="term" value="F:ATP binding"/>
    <property type="evidence" value="ECO:0007669"/>
    <property type="project" value="UniProtKB-KW"/>
</dbReference>
<dbReference type="InterPro" id="IPR029099">
    <property type="entry name" value="Pribosyltran_N"/>
</dbReference>
<dbReference type="CDD" id="cd06223">
    <property type="entry name" value="PRTases_typeI"/>
    <property type="match status" value="1"/>
</dbReference>
<evidence type="ECO:0000256" key="4">
    <source>
        <dbReference type="ARBA" id="ARBA00022741"/>
    </source>
</evidence>
<evidence type="ECO:0000313" key="10">
    <source>
        <dbReference type="Proteomes" id="UP000176593"/>
    </source>
</evidence>
<protein>
    <recommendedName>
        <fullName evidence="1">ribose-phosphate diphosphokinase</fullName>
        <ecNumber evidence="1">2.7.6.1</ecNumber>
    </recommendedName>
</protein>
<dbReference type="AlphaFoldDB" id="A0A1F7VAG5"/>
<dbReference type="GO" id="GO:0000287">
    <property type="term" value="F:magnesium ion binding"/>
    <property type="evidence" value="ECO:0007669"/>
    <property type="project" value="InterPro"/>
</dbReference>
<dbReference type="InterPro" id="IPR005946">
    <property type="entry name" value="Rib-P_diPkinase"/>
</dbReference>
<evidence type="ECO:0000256" key="6">
    <source>
        <dbReference type="ARBA" id="ARBA00022840"/>
    </source>
</evidence>
<organism evidence="9 10">
    <name type="scientific">Candidatus Uhrbacteria bacterium RIFCSPLOWO2_02_FULL_48_18</name>
    <dbReference type="NCBI Taxonomy" id="1802408"/>
    <lineage>
        <taxon>Bacteria</taxon>
        <taxon>Candidatus Uhriibacteriota</taxon>
    </lineage>
</organism>
<reference evidence="9 10" key="1">
    <citation type="journal article" date="2016" name="Nat. Commun.">
        <title>Thousands of microbial genomes shed light on interconnected biogeochemical processes in an aquifer system.</title>
        <authorList>
            <person name="Anantharaman K."/>
            <person name="Brown C.T."/>
            <person name="Hug L.A."/>
            <person name="Sharon I."/>
            <person name="Castelle C.J."/>
            <person name="Probst A.J."/>
            <person name="Thomas B.C."/>
            <person name="Singh A."/>
            <person name="Wilkins M.J."/>
            <person name="Karaoz U."/>
            <person name="Brodie E.L."/>
            <person name="Williams K.H."/>
            <person name="Hubbard S.S."/>
            <person name="Banfield J.F."/>
        </authorList>
    </citation>
    <scope>NUCLEOTIDE SEQUENCE [LARGE SCALE GENOMIC DNA]</scope>
</reference>
<gene>
    <name evidence="9" type="ORF">A3I41_04120</name>
</gene>
<keyword evidence="5" id="KW-0418">Kinase</keyword>
<dbReference type="Proteomes" id="UP000176593">
    <property type="component" value="Unassembled WGS sequence"/>
</dbReference>
<keyword evidence="6" id="KW-0067">ATP-binding</keyword>
<evidence type="ECO:0000256" key="2">
    <source>
        <dbReference type="ARBA" id="ARBA00022679"/>
    </source>
</evidence>
<name>A0A1F7VAG5_9BACT</name>
<dbReference type="GO" id="GO:0005737">
    <property type="term" value="C:cytoplasm"/>
    <property type="evidence" value="ECO:0007669"/>
    <property type="project" value="TreeGrafter"/>
</dbReference>
<evidence type="ECO:0000256" key="5">
    <source>
        <dbReference type="ARBA" id="ARBA00022777"/>
    </source>
</evidence>
<evidence type="ECO:0000256" key="1">
    <source>
        <dbReference type="ARBA" id="ARBA00013247"/>
    </source>
</evidence>
<dbReference type="GO" id="GO:0002189">
    <property type="term" value="C:ribose phosphate diphosphokinase complex"/>
    <property type="evidence" value="ECO:0007669"/>
    <property type="project" value="TreeGrafter"/>
</dbReference>